<keyword evidence="2" id="KW-1185">Reference proteome</keyword>
<sequence>MKSTYAEITKFIPELEKLESAGEWVTSRPDNPGVQHMPHVSYEPLIYAFIHAMTPFIDYGYNDTLRTQSPGNSELAGKSEQWLLAYITSAIRADRFCEGSLKKFVESGELLKCLRRLEELTQK</sequence>
<gene>
    <name evidence="1" type="ORF">GCM10022405_16180</name>
</gene>
<dbReference type="EMBL" id="BAABDG010000002">
    <property type="protein sequence ID" value="GAA3891510.1"/>
    <property type="molecule type" value="Genomic_DNA"/>
</dbReference>
<dbReference type="InterPro" id="IPR045425">
    <property type="entry name" value="DUF6508"/>
</dbReference>
<organism evidence="1 2">
    <name type="scientific">Gibbsiella dentisursi</name>
    <dbReference type="NCBI Taxonomy" id="796890"/>
    <lineage>
        <taxon>Bacteria</taxon>
        <taxon>Pseudomonadati</taxon>
        <taxon>Pseudomonadota</taxon>
        <taxon>Gammaproteobacteria</taxon>
        <taxon>Enterobacterales</taxon>
        <taxon>Yersiniaceae</taxon>
        <taxon>Gibbsiella</taxon>
    </lineage>
</organism>
<dbReference type="RefSeq" id="WP_346080229.1">
    <property type="nucleotide sequence ID" value="NZ_BAABDG010000002.1"/>
</dbReference>
<evidence type="ECO:0000313" key="2">
    <source>
        <dbReference type="Proteomes" id="UP001499994"/>
    </source>
</evidence>
<proteinExistence type="predicted"/>
<dbReference type="Pfam" id="PF20118">
    <property type="entry name" value="DUF6508"/>
    <property type="match status" value="1"/>
</dbReference>
<accession>A0ABP7L0G9</accession>
<dbReference type="Proteomes" id="UP001499994">
    <property type="component" value="Unassembled WGS sequence"/>
</dbReference>
<name>A0ABP7L0G9_9GAMM</name>
<protein>
    <submittedName>
        <fullName evidence="1">Uncharacterized protein</fullName>
    </submittedName>
</protein>
<evidence type="ECO:0000313" key="1">
    <source>
        <dbReference type="EMBL" id="GAA3891510.1"/>
    </source>
</evidence>
<comment type="caution">
    <text evidence="1">The sequence shown here is derived from an EMBL/GenBank/DDBJ whole genome shotgun (WGS) entry which is preliminary data.</text>
</comment>
<reference evidence="2" key="1">
    <citation type="journal article" date="2019" name="Int. J. Syst. Evol. Microbiol.">
        <title>The Global Catalogue of Microorganisms (GCM) 10K type strain sequencing project: providing services to taxonomists for standard genome sequencing and annotation.</title>
        <authorList>
            <consortium name="The Broad Institute Genomics Platform"/>
            <consortium name="The Broad Institute Genome Sequencing Center for Infectious Disease"/>
            <person name="Wu L."/>
            <person name="Ma J."/>
        </authorList>
    </citation>
    <scope>NUCLEOTIDE SEQUENCE [LARGE SCALE GENOMIC DNA]</scope>
    <source>
        <strain evidence="2">JCM 17201</strain>
    </source>
</reference>